<name>W5W1R9_9PSEU</name>
<proteinExistence type="predicted"/>
<dbReference type="HOGENOM" id="CLU_933115_0_0_11"/>
<dbReference type="Gene3D" id="3.30.450.40">
    <property type="match status" value="1"/>
</dbReference>
<evidence type="ECO:0008006" key="3">
    <source>
        <dbReference type="Google" id="ProtNLM"/>
    </source>
</evidence>
<dbReference type="Proteomes" id="UP000019225">
    <property type="component" value="Chromosome"/>
</dbReference>
<dbReference type="AlphaFoldDB" id="W5W1R9"/>
<dbReference type="STRING" id="1449976.KALB_1352"/>
<dbReference type="InterPro" id="IPR029016">
    <property type="entry name" value="GAF-like_dom_sf"/>
</dbReference>
<dbReference type="RefSeq" id="WP_025354950.1">
    <property type="nucleotide sequence ID" value="NZ_CP007155.1"/>
</dbReference>
<sequence length="298" mass="32511">MAEPLRTGRKIHAAMRVTAAQRQRATRASAIAERHEAQAQEGPESLRAFHRRLAEIHRAIEQRHLIAVQIHGVYVENLKRWSDHEGARPPEFITAVAEATCSDSTVITLLDSHRCEALVVASDDLAQTAHDLETTFAEGPMHDAVTERRLIAVQGRELQHRWPLYGSAMLDAGIRATAAAPLHLARSCLGALAVFHPHRLPARASVPLDRIADAVTHTVLSAQEVTASEDDSVPLPLLEESDHQATVNRAAGIVAVDCACKITDALALIQARSFAEGRSIISVATEIVSGRLRRRDPE</sequence>
<dbReference type="SUPFAM" id="SSF55781">
    <property type="entry name" value="GAF domain-like"/>
    <property type="match status" value="1"/>
</dbReference>
<dbReference type="EMBL" id="CP007155">
    <property type="protein sequence ID" value="AHH94725.1"/>
    <property type="molecule type" value="Genomic_DNA"/>
</dbReference>
<dbReference type="KEGG" id="kal:KALB_1352"/>
<protein>
    <recommendedName>
        <fullName evidence="3">ANTAR domain-containing protein</fullName>
    </recommendedName>
</protein>
<evidence type="ECO:0000313" key="2">
    <source>
        <dbReference type="Proteomes" id="UP000019225"/>
    </source>
</evidence>
<accession>W5W1R9</accession>
<dbReference type="eggNOG" id="COG2203">
    <property type="taxonomic scope" value="Bacteria"/>
</dbReference>
<reference evidence="1 2" key="1">
    <citation type="journal article" date="2014" name="BMC Genomics">
        <title>Complete genome sequence of producer of the glycopeptide antibiotic Aculeximycin Kutzneria albida DSM 43870T, a representative of minor genus of Pseudonocardiaceae.</title>
        <authorList>
            <person name="Rebets Y."/>
            <person name="Tokovenko B."/>
            <person name="Lushchyk I."/>
            <person name="Ruckert C."/>
            <person name="Zaburannyi N."/>
            <person name="Bechthold A."/>
            <person name="Kalinowski J."/>
            <person name="Luzhetskyy A."/>
        </authorList>
    </citation>
    <scope>NUCLEOTIDE SEQUENCE [LARGE SCALE GENOMIC DNA]</scope>
    <source>
        <strain evidence="1">DSM 43870</strain>
    </source>
</reference>
<keyword evidence="2" id="KW-1185">Reference proteome</keyword>
<gene>
    <name evidence="1" type="ORF">KALB_1352</name>
</gene>
<evidence type="ECO:0000313" key="1">
    <source>
        <dbReference type="EMBL" id="AHH94725.1"/>
    </source>
</evidence>
<dbReference type="OrthoDB" id="4075938at2"/>
<organism evidence="1 2">
    <name type="scientific">Kutzneria albida DSM 43870</name>
    <dbReference type="NCBI Taxonomy" id="1449976"/>
    <lineage>
        <taxon>Bacteria</taxon>
        <taxon>Bacillati</taxon>
        <taxon>Actinomycetota</taxon>
        <taxon>Actinomycetes</taxon>
        <taxon>Pseudonocardiales</taxon>
        <taxon>Pseudonocardiaceae</taxon>
        <taxon>Kutzneria</taxon>
    </lineage>
</organism>